<dbReference type="Proteomes" id="UP001241377">
    <property type="component" value="Unassembled WGS sequence"/>
</dbReference>
<reference evidence="1" key="1">
    <citation type="submission" date="2023-04" db="EMBL/GenBank/DDBJ databases">
        <title>Draft Genome sequencing of Naganishia species isolated from polar environments using Oxford Nanopore Technology.</title>
        <authorList>
            <person name="Leo P."/>
            <person name="Venkateswaran K."/>
        </authorList>
    </citation>
    <scope>NUCLEOTIDE SEQUENCE</scope>
    <source>
        <strain evidence="1">MNA-CCFEE 5261</strain>
    </source>
</reference>
<accession>A0ACC2VHU2</accession>
<protein>
    <submittedName>
        <fullName evidence="1">Uncharacterized protein</fullName>
    </submittedName>
</protein>
<organism evidence="1 2">
    <name type="scientific">Naganishia cerealis</name>
    <dbReference type="NCBI Taxonomy" id="610337"/>
    <lineage>
        <taxon>Eukaryota</taxon>
        <taxon>Fungi</taxon>
        <taxon>Dikarya</taxon>
        <taxon>Basidiomycota</taxon>
        <taxon>Agaricomycotina</taxon>
        <taxon>Tremellomycetes</taxon>
        <taxon>Filobasidiales</taxon>
        <taxon>Filobasidiaceae</taxon>
        <taxon>Naganishia</taxon>
    </lineage>
</organism>
<comment type="caution">
    <text evidence="1">The sequence shown here is derived from an EMBL/GenBank/DDBJ whole genome shotgun (WGS) entry which is preliminary data.</text>
</comment>
<gene>
    <name evidence="1" type="ORF">QFC19_006342</name>
</gene>
<evidence type="ECO:0000313" key="2">
    <source>
        <dbReference type="Proteomes" id="UP001241377"/>
    </source>
</evidence>
<keyword evidence="2" id="KW-1185">Reference proteome</keyword>
<name>A0ACC2VHU2_9TREE</name>
<proteinExistence type="predicted"/>
<evidence type="ECO:0000313" key="1">
    <source>
        <dbReference type="EMBL" id="KAJ9098475.1"/>
    </source>
</evidence>
<dbReference type="EMBL" id="JASBWR010000076">
    <property type="protein sequence ID" value="KAJ9098475.1"/>
    <property type="molecule type" value="Genomic_DNA"/>
</dbReference>
<sequence length="1155" mass="127695">MARKSKDPRKPSQKFLQETGQAAPKSDANGLATAPVDEVPPNPDAEVLRRAIKELGGDDSDFELLQGLSDDDSNDVQPKVKKAQKGQTDEAKLKQELSSFMKGLDFSVNGPEEVEEEDEQLDESEGEEESGDEEVQDEDMEEAEDTSEDDESEEEDAGTIQQESSNTGKPGAAARQASPEIEGFVKKSGLSAVQPSKVASIHTIPQEPLWYKIELPELPDYEQTEPLPPFRLAGLQSRVNNLLSDFRTSAGAVGSGQGKGKNTSNKSATFGKSTADAAFLKQVLQDGTHQDKLSALILLVRESPLHRMDELERLRLMAGGKQHDAADAGSSSYSAVKGGGGREERIAVLRALADWWVSGGGKETGKLKYLADQPQLGNPAVTDRHLVVWGFEDWLKKWFFSILQILEVYLADTLPYVKTQAMAVTMKLLAGNAEQEQNLLRLGVNKLGDTDKSIASKASHHLLVLLQAHPAMKAVIVREVSTIVLRPIPKTKLPAKDIKGKGKAADLHDIGLDHGRYYGLITLNQITLTSRDRDLAGQLVQVYFELFREILGSKPTKAAADNDDEQQAKLEKVTGKVEKWQGRRKGTKFSRKRNAPKDEEVEEGDSKLIAAVLTGVSRALPFARLDDEKFQQHTEMLFKITHTGTFNISIRALMLIYQVSSAKEETSDRFYRTLYESLLDPRLLTSSKQAMYLNLLFKALKADRNLNRVMAFVKRLVQVMLGHQPPFICGALYLLGELFSTTSGLSTLVSEPEDSGIEHFVDVADDASKGTKQVASGEIDRKPEHEYDGRKRDPQHSNAKGSCLWELIPLTKHYHPSVAVQANELISLKLPLSGSPDISQNTLVSFLDRFVYRNPKKNATAKGASIMQPAAAALSGRGGSVVVRSKGAKVAGDAAGYVNDEKFWNKKVEDVPADQLFFHKYFSKKLARDEQIKAAATKRKKKSNEEDEDDEDEDVTMDAAEDVDEDEAEEEVAEPVKKVKAQPVAKEEDEESDPEEDEIWKAMQASMPQAGYDDDDLLEDSEEDEELEYSEDEDEIEADDSDAEDLDEDENDGRIDDADFQDDDEDDALPVDEDDDDLIDLNDMPNIPLGSGDFGTYDSDDDGETFTGVGQTSKKRKRDEKSGDGKKKEKKKRLPLFGSAEDYAAMINDAEEENI</sequence>